<evidence type="ECO:0000256" key="5">
    <source>
        <dbReference type="ARBA" id="ARBA00022448"/>
    </source>
</evidence>
<dbReference type="SUPFAM" id="SSF89392">
    <property type="entry name" value="Prokaryotic lipoproteins and lipoprotein localization factors"/>
    <property type="match status" value="1"/>
</dbReference>
<comment type="caution">
    <text evidence="11">The sequence shown here is derived from an EMBL/GenBank/DDBJ whole genome shotgun (WGS) entry which is preliminary data.</text>
</comment>
<keyword evidence="7 10" id="KW-0574">Periplasm</keyword>
<dbReference type="InterPro" id="IPR029046">
    <property type="entry name" value="LolA/LolB/LppX"/>
</dbReference>
<name>A0A3M3ZD96_9PSED</name>
<dbReference type="InterPro" id="IPR004564">
    <property type="entry name" value="OM_lipoprot_carrier_LolA-like"/>
</dbReference>
<dbReference type="GO" id="GO:0044874">
    <property type="term" value="P:lipoprotein localization to outer membrane"/>
    <property type="evidence" value="ECO:0007669"/>
    <property type="project" value="UniProtKB-UniRule"/>
</dbReference>
<dbReference type="Gene3D" id="2.50.20.10">
    <property type="entry name" value="Lipoprotein localisation LolA/LolB/LppX"/>
    <property type="match status" value="1"/>
</dbReference>
<protein>
    <recommendedName>
        <fullName evidence="4 10">Outer-membrane lipoprotein carrier protein</fullName>
    </recommendedName>
</protein>
<evidence type="ECO:0000313" key="12">
    <source>
        <dbReference type="Proteomes" id="UP000268056"/>
    </source>
</evidence>
<evidence type="ECO:0000256" key="3">
    <source>
        <dbReference type="ARBA" id="ARBA00011245"/>
    </source>
</evidence>
<reference evidence="11 12" key="1">
    <citation type="submission" date="2018-08" db="EMBL/GenBank/DDBJ databases">
        <title>Recombination of ecologically and evolutionarily significant loci maintains genetic cohesion in the Pseudomonas syringae species complex.</title>
        <authorList>
            <person name="Dillon M."/>
            <person name="Thakur S."/>
            <person name="Almeida R.N.D."/>
            <person name="Weir B.S."/>
            <person name="Guttman D.S."/>
        </authorList>
    </citation>
    <scope>NUCLEOTIDE SEQUENCE [LARGE SCALE GENOMIC DNA]</scope>
    <source>
        <strain evidence="11 12">ICMP 4092</strain>
    </source>
</reference>
<organism evidence="11 12">
    <name type="scientific">Pseudomonas syringae pv. tagetis</name>
    <dbReference type="NCBI Taxonomy" id="129140"/>
    <lineage>
        <taxon>Bacteria</taxon>
        <taxon>Pseudomonadati</taxon>
        <taxon>Pseudomonadota</taxon>
        <taxon>Gammaproteobacteria</taxon>
        <taxon>Pseudomonadales</taxon>
        <taxon>Pseudomonadaceae</taxon>
        <taxon>Pseudomonas</taxon>
    </lineage>
</organism>
<keyword evidence="11" id="KW-0449">Lipoprotein</keyword>
<dbReference type="NCBIfam" id="TIGR00547">
    <property type="entry name" value="lolA"/>
    <property type="match status" value="1"/>
</dbReference>
<dbReference type="CDD" id="cd16325">
    <property type="entry name" value="LolA"/>
    <property type="match status" value="1"/>
</dbReference>
<evidence type="ECO:0000256" key="4">
    <source>
        <dbReference type="ARBA" id="ARBA00014035"/>
    </source>
</evidence>
<dbReference type="EMBL" id="RBQC01000021">
    <property type="protein sequence ID" value="RMO92622.1"/>
    <property type="molecule type" value="Genomic_DNA"/>
</dbReference>
<evidence type="ECO:0000256" key="8">
    <source>
        <dbReference type="ARBA" id="ARBA00022927"/>
    </source>
</evidence>
<evidence type="ECO:0000256" key="10">
    <source>
        <dbReference type="HAMAP-Rule" id="MF_00240"/>
    </source>
</evidence>
<keyword evidence="6" id="KW-0732">Signal</keyword>
<evidence type="ECO:0000256" key="9">
    <source>
        <dbReference type="ARBA" id="ARBA00023186"/>
    </source>
</evidence>
<accession>A0A3M3ZD96</accession>
<dbReference type="GO" id="GO:0042953">
    <property type="term" value="P:lipoprotein transport"/>
    <property type="evidence" value="ECO:0007669"/>
    <property type="project" value="InterPro"/>
</dbReference>
<evidence type="ECO:0000256" key="1">
    <source>
        <dbReference type="ARBA" id="ARBA00004418"/>
    </source>
</evidence>
<dbReference type="Proteomes" id="UP000268056">
    <property type="component" value="Unassembled WGS sequence"/>
</dbReference>
<dbReference type="InterPro" id="IPR018323">
    <property type="entry name" value="OM_lipoprot_carrier_LolA_Pbac"/>
</dbReference>
<dbReference type="AlphaFoldDB" id="A0A3M3ZD96"/>
<dbReference type="GO" id="GO:0030288">
    <property type="term" value="C:outer membrane-bounded periplasmic space"/>
    <property type="evidence" value="ECO:0007669"/>
    <property type="project" value="TreeGrafter"/>
</dbReference>
<keyword evidence="8 10" id="KW-0653">Protein transport</keyword>
<keyword evidence="9 10" id="KW-0143">Chaperone</keyword>
<evidence type="ECO:0000256" key="2">
    <source>
        <dbReference type="ARBA" id="ARBA00007615"/>
    </source>
</evidence>
<comment type="subcellular location">
    <subcellularLocation>
        <location evidence="1 10">Periplasm</location>
    </subcellularLocation>
</comment>
<proteinExistence type="inferred from homology"/>
<sequence length="244" mass="27116">MKSWPPGRYATEFYHPGLHRQRARRAVASSSTSKRNPMRLIRMLLATALTFSVIPAHADGKDVARLTQLLEKSQTLTARFSQLTLDGGGTQLQETTGEMALQRPGLFNWHTDAPQEQLMVSDGKKVSLWDPDLEQVTIKKLDQRLTQTPALLLSGDVSKISESFDITAKEAGGVIDFMLKPKTKDTLFDSLRLSFRNGIINDMQLIDSVGQRTNILFTGVKANESIAASKFQFQIPKGADVIQE</sequence>
<dbReference type="PANTHER" id="PTHR35869:SF1">
    <property type="entry name" value="OUTER-MEMBRANE LIPOPROTEIN CARRIER PROTEIN"/>
    <property type="match status" value="1"/>
</dbReference>
<evidence type="ECO:0000256" key="6">
    <source>
        <dbReference type="ARBA" id="ARBA00022729"/>
    </source>
</evidence>
<dbReference type="HAMAP" id="MF_00240">
    <property type="entry name" value="LolA"/>
    <property type="match status" value="1"/>
</dbReference>
<keyword evidence="5 10" id="KW-0813">Transport</keyword>
<comment type="similarity">
    <text evidence="2 10">Belongs to the LolA family.</text>
</comment>
<dbReference type="Pfam" id="PF03548">
    <property type="entry name" value="LolA"/>
    <property type="match status" value="1"/>
</dbReference>
<comment type="function">
    <text evidence="10">Participates in the translocation of lipoproteins from the inner membrane to the outer membrane. Only forms a complex with a lipoprotein if the residue after the N-terminal Cys is not an aspartate (The Asp acts as a targeting signal to indicate that the lipoprotein should stay in the inner membrane).</text>
</comment>
<comment type="subunit">
    <text evidence="3 10">Monomer.</text>
</comment>
<evidence type="ECO:0000256" key="7">
    <source>
        <dbReference type="ARBA" id="ARBA00022764"/>
    </source>
</evidence>
<gene>
    <name evidence="10" type="primary">lolA</name>
    <name evidence="11" type="ORF">ALQ32_05543</name>
</gene>
<evidence type="ECO:0000313" key="11">
    <source>
        <dbReference type="EMBL" id="RMO92622.1"/>
    </source>
</evidence>
<dbReference type="PANTHER" id="PTHR35869">
    <property type="entry name" value="OUTER-MEMBRANE LIPOPROTEIN CARRIER PROTEIN"/>
    <property type="match status" value="1"/>
</dbReference>